<gene>
    <name evidence="1" type="ORF">ACKI1S_48810</name>
</gene>
<dbReference type="Proteomes" id="UP001631993">
    <property type="component" value="Unassembled WGS sequence"/>
</dbReference>
<dbReference type="SUPFAM" id="SSF55785">
    <property type="entry name" value="PYP-like sensor domain (PAS domain)"/>
    <property type="match status" value="1"/>
</dbReference>
<reference evidence="1 2" key="1">
    <citation type="submission" date="2024-12" db="EMBL/GenBank/DDBJ databases">
        <title>Forecasting of Potato common scab and diversities of Pathogenic streptomyces spp. in china.</title>
        <authorList>
            <person name="Handique U."/>
            <person name="Wu J."/>
        </authorList>
    </citation>
    <scope>NUCLEOTIDE SEQUENCE [LARGE SCALE GENOMIC DNA]</scope>
    <source>
        <strain evidence="1 2">ZRIMU1585</strain>
    </source>
</reference>
<dbReference type="RefSeq" id="WP_409098114.1">
    <property type="nucleotide sequence ID" value="NZ_JBJVNE010000512.1"/>
</dbReference>
<proteinExistence type="predicted"/>
<evidence type="ECO:0000313" key="1">
    <source>
        <dbReference type="EMBL" id="MFM9653874.1"/>
    </source>
</evidence>
<protein>
    <submittedName>
        <fullName evidence="1">PAS domain S-box protein</fullName>
    </submittedName>
</protein>
<dbReference type="InterPro" id="IPR000014">
    <property type="entry name" value="PAS"/>
</dbReference>
<accession>A0ABW9IZM7</accession>
<comment type="caution">
    <text evidence="1">The sequence shown here is derived from an EMBL/GenBank/DDBJ whole genome shotgun (WGS) entry which is preliminary data.</text>
</comment>
<dbReference type="CDD" id="cd00130">
    <property type="entry name" value="PAS"/>
    <property type="match status" value="1"/>
</dbReference>
<dbReference type="InterPro" id="IPR035965">
    <property type="entry name" value="PAS-like_dom_sf"/>
</dbReference>
<evidence type="ECO:0000313" key="2">
    <source>
        <dbReference type="Proteomes" id="UP001631993"/>
    </source>
</evidence>
<name>A0ABW9IZM7_STRGJ</name>
<feature type="non-terminal residue" evidence="1">
    <location>
        <position position="80"/>
    </location>
</feature>
<organism evidence="1 2">
    <name type="scientific">Streptomyces galilaeus</name>
    <dbReference type="NCBI Taxonomy" id="33899"/>
    <lineage>
        <taxon>Bacteria</taxon>
        <taxon>Bacillati</taxon>
        <taxon>Actinomycetota</taxon>
        <taxon>Actinomycetes</taxon>
        <taxon>Kitasatosporales</taxon>
        <taxon>Streptomycetaceae</taxon>
        <taxon>Streptomyces</taxon>
    </lineage>
</organism>
<keyword evidence="2" id="KW-1185">Reference proteome</keyword>
<dbReference type="Gene3D" id="3.30.450.20">
    <property type="entry name" value="PAS domain"/>
    <property type="match status" value="1"/>
</dbReference>
<dbReference type="NCBIfam" id="TIGR00229">
    <property type="entry name" value="sensory_box"/>
    <property type="match status" value="1"/>
</dbReference>
<sequence>MTDAAGKPVKVVKIATVITDKKLRGMADASKLAAVDRAQAMIEFRLDGTIVNANANFLGALGYSLAEIQGKHHSMFMPAA</sequence>
<dbReference type="EMBL" id="JBJVNE010000512">
    <property type="protein sequence ID" value="MFM9653874.1"/>
    <property type="molecule type" value="Genomic_DNA"/>
</dbReference>